<dbReference type="Pfam" id="PF06764">
    <property type="entry name" value="DUF1223"/>
    <property type="match status" value="1"/>
</dbReference>
<evidence type="ECO:0000256" key="1">
    <source>
        <dbReference type="SAM" id="SignalP"/>
    </source>
</evidence>
<dbReference type="SUPFAM" id="SSF52833">
    <property type="entry name" value="Thioredoxin-like"/>
    <property type="match status" value="1"/>
</dbReference>
<evidence type="ECO:0008006" key="4">
    <source>
        <dbReference type="Google" id="ProtNLM"/>
    </source>
</evidence>
<protein>
    <recommendedName>
        <fullName evidence="4">DUF1223 domain-containing protein</fullName>
    </recommendedName>
</protein>
<reference evidence="2 3" key="2">
    <citation type="journal article" date="2016" name="Genome Announc.">
        <title>Complete Genome Sequence of Sphingopyxis terrae Strain 203-1 (NBRC 111660), a Polyethylene Glycol Degrader.</title>
        <authorList>
            <person name="Ohtsubo Y."/>
            <person name="Nonoyama S."/>
            <person name="Nagata Y."/>
            <person name="Numata M."/>
            <person name="Tsuchikane K."/>
            <person name="Hosoyama A."/>
            <person name="Yamazoe A."/>
            <person name="Tsuda M."/>
            <person name="Fujita N."/>
            <person name="Kawai F."/>
        </authorList>
    </citation>
    <scope>NUCLEOTIDE SEQUENCE [LARGE SCALE GENOMIC DNA]</scope>
    <source>
        <strain evidence="2 3">203-1</strain>
    </source>
</reference>
<sequence length="245" mass="25237">MKILLPLFSLALGAAAALLFGPSDRPSAAIAASTPPAAPVLVELFTSQGCSSCPPADRLLERLDAEGSVVAVSRPVTYWDRLGWKDTLARAANDALQDRYARRGLPGAGVYTPETVVQGSAAAVGSDERALRRMLGAAPSDAALRLDGGRVVASRSAAGAELRFLAIAHRASVDVARGENGNRTLGYTNVVLAEAAVPCPASGACAAAIPAAIAGQRGADRWAVLLQDRAGGRVHAVRWIGRPAK</sequence>
<dbReference type="PANTHER" id="PTHR36057:SF1">
    <property type="entry name" value="LIPOPROTEIN LIPID ATTACHMENT SITE-LIKE PROTEIN, PUTATIVE (DUF1223)-RELATED"/>
    <property type="match status" value="1"/>
</dbReference>
<dbReference type="PANTHER" id="PTHR36057">
    <property type="match status" value="1"/>
</dbReference>
<dbReference type="InterPro" id="IPR036249">
    <property type="entry name" value="Thioredoxin-like_sf"/>
</dbReference>
<keyword evidence="1" id="KW-0732">Signal</keyword>
<evidence type="ECO:0000313" key="2">
    <source>
        <dbReference type="EMBL" id="AMU96076.1"/>
    </source>
</evidence>
<evidence type="ECO:0000313" key="3">
    <source>
        <dbReference type="Proteomes" id="UP000076234"/>
    </source>
</evidence>
<gene>
    <name evidence="2" type="ORF">AOA14_15825</name>
</gene>
<accession>A0A142W1Z6</accession>
<feature type="signal peptide" evidence="1">
    <location>
        <begin position="1"/>
        <end position="16"/>
    </location>
</feature>
<dbReference type="EMBL" id="CP013342">
    <property type="protein sequence ID" value="AMU96076.1"/>
    <property type="molecule type" value="Genomic_DNA"/>
</dbReference>
<dbReference type="InterPro" id="IPR010634">
    <property type="entry name" value="DUF1223"/>
</dbReference>
<dbReference type="RefSeq" id="WP_202988287.1">
    <property type="nucleotide sequence ID" value="NZ_CP013342.1"/>
</dbReference>
<organism evidence="2 3">
    <name type="scientific">Sphingopyxis terrae subsp. terrae NBRC 15098</name>
    <dbReference type="NCBI Taxonomy" id="1219058"/>
    <lineage>
        <taxon>Bacteria</taxon>
        <taxon>Pseudomonadati</taxon>
        <taxon>Pseudomonadota</taxon>
        <taxon>Alphaproteobacteria</taxon>
        <taxon>Sphingomonadales</taxon>
        <taxon>Sphingomonadaceae</taxon>
        <taxon>Sphingopyxis</taxon>
    </lineage>
</organism>
<name>A0A142W1Z6_9SPHN</name>
<dbReference type="Proteomes" id="UP000076234">
    <property type="component" value="Chromosome"/>
</dbReference>
<dbReference type="KEGG" id="ster:AOA14_15825"/>
<proteinExistence type="predicted"/>
<feature type="chain" id="PRO_5007502583" description="DUF1223 domain-containing protein" evidence="1">
    <location>
        <begin position="17"/>
        <end position="245"/>
    </location>
</feature>
<reference evidence="3" key="1">
    <citation type="submission" date="2015-11" db="EMBL/GenBank/DDBJ databases">
        <title>Complete genome sequence of a polyethylene glycol-degrading strain Sphingopyxis terrae strain 203-1 (NBRC 15098).</title>
        <authorList>
            <person name="Yoshiyuki O."/>
            <person name="Shouta N."/>
            <person name="Nagata Y."/>
            <person name="Numata M."/>
            <person name="Tsuchikane K."/>
            <person name="Hosoyama A."/>
            <person name="Yamazoe A."/>
            <person name="Tsuda M."/>
            <person name="Fujita N."/>
            <person name="Kawai F."/>
        </authorList>
    </citation>
    <scope>NUCLEOTIDE SEQUENCE [LARGE SCALE GENOMIC DNA]</scope>
    <source>
        <strain evidence="3">203-1</strain>
    </source>
</reference>
<dbReference type="STRING" id="1219058.AOA14_15825"/>
<dbReference type="AlphaFoldDB" id="A0A142W1Z6"/>